<comment type="catalytic activity">
    <reaction evidence="7">
        <text>a UDP-3-O-[(3R)-3-hydroxyacyl]-alpha-D-glucosamine + a (3R)-hydroxyacyl-[ACP] = a UDP-2-N,3-O-bis[(3R)-3-hydroxyacyl]-alpha-D-glucosamine + holo-[ACP] + H(+)</text>
        <dbReference type="Rhea" id="RHEA:53836"/>
        <dbReference type="Rhea" id="RHEA-COMP:9685"/>
        <dbReference type="Rhea" id="RHEA-COMP:9945"/>
        <dbReference type="ChEBI" id="CHEBI:15378"/>
        <dbReference type="ChEBI" id="CHEBI:64479"/>
        <dbReference type="ChEBI" id="CHEBI:78827"/>
        <dbReference type="ChEBI" id="CHEBI:137740"/>
        <dbReference type="ChEBI" id="CHEBI:137748"/>
        <dbReference type="EC" id="2.3.1.191"/>
    </reaction>
</comment>
<evidence type="ECO:0000256" key="1">
    <source>
        <dbReference type="ARBA" id="ARBA00022516"/>
    </source>
</evidence>
<keyword evidence="6 7" id="KW-0012">Acyltransferase</keyword>
<dbReference type="EMBL" id="FXXQ01000001">
    <property type="protein sequence ID" value="SMX22008.1"/>
    <property type="molecule type" value="Genomic_DNA"/>
</dbReference>
<reference evidence="10 11" key="1">
    <citation type="submission" date="2017-05" db="EMBL/GenBank/DDBJ databases">
        <authorList>
            <person name="Song R."/>
            <person name="Chenine A.L."/>
            <person name="Ruprecht R.M."/>
        </authorList>
    </citation>
    <scope>NUCLEOTIDE SEQUENCE [LARGE SCALE GENOMIC DNA]</scope>
    <source>
        <strain evidence="10 11">CECT 8489</strain>
    </source>
</reference>
<dbReference type="Pfam" id="PF25087">
    <property type="entry name" value="GMPPB_C"/>
    <property type="match status" value="1"/>
</dbReference>
<dbReference type="CDD" id="cd03352">
    <property type="entry name" value="LbH_LpxD"/>
    <property type="match status" value="1"/>
</dbReference>
<dbReference type="InterPro" id="IPR056729">
    <property type="entry name" value="GMPPB_C"/>
</dbReference>
<dbReference type="SUPFAM" id="SSF51161">
    <property type="entry name" value="Trimeric LpxA-like enzymes"/>
    <property type="match status" value="1"/>
</dbReference>
<dbReference type="Gene3D" id="2.160.10.10">
    <property type="entry name" value="Hexapeptide repeat proteins"/>
    <property type="match status" value="1"/>
</dbReference>
<dbReference type="GO" id="GO:0009245">
    <property type="term" value="P:lipid A biosynthetic process"/>
    <property type="evidence" value="ECO:0007669"/>
    <property type="project" value="UniProtKB-UniRule"/>
</dbReference>
<evidence type="ECO:0000259" key="9">
    <source>
        <dbReference type="Pfam" id="PF25087"/>
    </source>
</evidence>
<dbReference type="InterPro" id="IPR007691">
    <property type="entry name" value="LpxD"/>
</dbReference>
<dbReference type="Proteomes" id="UP000201838">
    <property type="component" value="Unassembled WGS sequence"/>
</dbReference>
<proteinExistence type="inferred from homology"/>
<dbReference type="NCBIfam" id="TIGR01853">
    <property type="entry name" value="lipid_A_lpxD"/>
    <property type="match status" value="1"/>
</dbReference>
<evidence type="ECO:0000256" key="3">
    <source>
        <dbReference type="ARBA" id="ARBA00022679"/>
    </source>
</evidence>
<keyword evidence="3 7" id="KW-0808">Transferase</keyword>
<dbReference type="GO" id="GO:0016410">
    <property type="term" value="F:N-acyltransferase activity"/>
    <property type="evidence" value="ECO:0007669"/>
    <property type="project" value="InterPro"/>
</dbReference>
<evidence type="ECO:0000313" key="11">
    <source>
        <dbReference type="Proteomes" id="UP000201838"/>
    </source>
</evidence>
<dbReference type="OrthoDB" id="9784739at2"/>
<feature type="active site" description="Proton acceptor" evidence="7">
    <location>
        <position position="259"/>
    </location>
</feature>
<keyword evidence="11" id="KW-1185">Reference proteome</keyword>
<keyword evidence="4 7" id="KW-0677">Repeat</keyword>
<accession>A0A238IUE6</accession>
<evidence type="ECO:0000256" key="7">
    <source>
        <dbReference type="HAMAP-Rule" id="MF_00523"/>
    </source>
</evidence>
<feature type="domain" description="Mannose-1-phosphate guanyltransferase C-terminal" evidence="9">
    <location>
        <begin position="104"/>
        <end position="182"/>
    </location>
</feature>
<evidence type="ECO:0000256" key="2">
    <source>
        <dbReference type="ARBA" id="ARBA00022556"/>
    </source>
</evidence>
<dbReference type="Gene3D" id="3.40.1390.10">
    <property type="entry name" value="MurE/MurF, N-terminal domain"/>
    <property type="match status" value="1"/>
</dbReference>
<dbReference type="InterPro" id="IPR011004">
    <property type="entry name" value="Trimer_LpxA-like_sf"/>
</dbReference>
<evidence type="ECO:0000256" key="5">
    <source>
        <dbReference type="ARBA" id="ARBA00023098"/>
    </source>
</evidence>
<dbReference type="AlphaFoldDB" id="A0A238IUE6"/>
<protein>
    <recommendedName>
        <fullName evidence="7">UDP-3-O-acylglucosamine N-acyltransferase</fullName>
        <ecNumber evidence="7">2.3.1.191</ecNumber>
    </recommendedName>
</protein>
<dbReference type="InterPro" id="IPR020573">
    <property type="entry name" value="UDP_GlcNAc_AcTrfase_non-rep"/>
</dbReference>
<comment type="subunit">
    <text evidence="7">Homotrimer.</text>
</comment>
<dbReference type="NCBIfam" id="NF002060">
    <property type="entry name" value="PRK00892.1"/>
    <property type="match status" value="1"/>
</dbReference>
<dbReference type="GO" id="GO:0103118">
    <property type="term" value="F:UDP-3-O-[(3R)-3-hydroxyacyl]-glucosamine N-acyltransferase activity"/>
    <property type="evidence" value="ECO:0007669"/>
    <property type="project" value="UniProtKB-EC"/>
</dbReference>
<dbReference type="PANTHER" id="PTHR43378:SF2">
    <property type="entry name" value="UDP-3-O-ACYLGLUCOSAMINE N-ACYLTRANSFERASE 1, MITOCHONDRIAL-RELATED"/>
    <property type="match status" value="1"/>
</dbReference>
<dbReference type="EC" id="2.3.1.191" evidence="7"/>
<comment type="function">
    <text evidence="7">Catalyzes the N-acylation of UDP-3-O-acylglucosamine using 3-hydroxyacyl-ACP as the acyl donor. Is involved in the biosynthesis of lipid A, a phosphorylated glycolipid that anchors the lipopolysaccharide to the outer membrane of the cell.</text>
</comment>
<comment type="pathway">
    <text evidence="7">Bacterial outer membrane biogenesis; LPS lipid A biosynthesis.</text>
</comment>
<dbReference type="PROSITE" id="PS00101">
    <property type="entry name" value="HEXAPEP_TRANSFERASES"/>
    <property type="match status" value="1"/>
</dbReference>
<sequence>MRFTIFEVAAALNAEVFGDGSVTITGASEPALAGADDLALAMDPKYAEGLTTGSARAAILWDGADWQSFGLEAAIVVPRPRFAMSGLTSLLDPGPEIAPGVHASAVIDPSAQIGEGAAIGPFVVIGSGVRIGKDARIASHVSIASESMIGEQALLHAGVRIGARVVIGARFICQPGAVIGADGFSFVTPEKSRVEEARASLGAETSAVNASWTRIHSIGSVHIGDDVEIGANSTIDRGTIRATSIGHRTKLDNLVHLGHNVSVGEDTLLCGQVGIAGSTKIGNRVVLGGQVGVSDNIFVGDDVVAGGATKIMSKVPAGRVMLGYPAMKMEQYLEAGRNWRRLPRMMEDIKALKKAVLSDDKYD</sequence>
<dbReference type="GO" id="GO:0016020">
    <property type="term" value="C:membrane"/>
    <property type="evidence" value="ECO:0007669"/>
    <property type="project" value="GOC"/>
</dbReference>
<keyword evidence="1 7" id="KW-0444">Lipid biosynthesis</keyword>
<evidence type="ECO:0000313" key="10">
    <source>
        <dbReference type="EMBL" id="SMX22008.1"/>
    </source>
</evidence>
<name>A0A238IUE6_9RHOB</name>
<dbReference type="RefSeq" id="WP_093972024.1">
    <property type="nucleotide sequence ID" value="NZ_FXXQ01000001.1"/>
</dbReference>
<feature type="domain" description="UDP-3-O-[3-hydroxymyristoyl] glucosamine N-acyltransferase non-repeat region" evidence="8">
    <location>
        <begin position="22"/>
        <end position="88"/>
    </location>
</feature>
<evidence type="ECO:0000256" key="6">
    <source>
        <dbReference type="ARBA" id="ARBA00023315"/>
    </source>
</evidence>
<comment type="similarity">
    <text evidence="7">Belongs to the transferase hexapeptide repeat family. LpxD subfamily.</text>
</comment>
<evidence type="ECO:0000259" key="8">
    <source>
        <dbReference type="Pfam" id="PF04613"/>
    </source>
</evidence>
<keyword evidence="5 7" id="KW-0443">Lipid metabolism</keyword>
<organism evidence="10 11">
    <name type="scientific">Boseongicola aestuarii</name>
    <dbReference type="NCBI Taxonomy" id="1470561"/>
    <lineage>
        <taxon>Bacteria</taxon>
        <taxon>Pseudomonadati</taxon>
        <taxon>Pseudomonadota</taxon>
        <taxon>Alphaproteobacteria</taxon>
        <taxon>Rhodobacterales</taxon>
        <taxon>Paracoccaceae</taxon>
        <taxon>Boseongicola</taxon>
    </lineage>
</organism>
<keyword evidence="2 7" id="KW-0441">Lipid A biosynthesis</keyword>
<dbReference type="Pfam" id="PF04613">
    <property type="entry name" value="LpxD"/>
    <property type="match status" value="1"/>
</dbReference>
<evidence type="ECO:0000256" key="4">
    <source>
        <dbReference type="ARBA" id="ARBA00022737"/>
    </source>
</evidence>
<dbReference type="PANTHER" id="PTHR43378">
    <property type="entry name" value="UDP-3-O-ACYLGLUCOSAMINE N-ACYLTRANSFERASE"/>
    <property type="match status" value="1"/>
</dbReference>
<dbReference type="HAMAP" id="MF_00523">
    <property type="entry name" value="LpxD"/>
    <property type="match status" value="1"/>
</dbReference>
<dbReference type="UniPathway" id="UPA00973"/>
<dbReference type="InterPro" id="IPR018357">
    <property type="entry name" value="Hexapep_transf_CS"/>
</dbReference>
<gene>
    <name evidence="7 10" type="primary">lpxD</name>
    <name evidence="10" type="ORF">BOA8489_00095</name>
</gene>